<dbReference type="Proteomes" id="UP001628156">
    <property type="component" value="Unassembled WGS sequence"/>
</dbReference>
<reference evidence="2 3" key="1">
    <citation type="journal article" date="2019" name="PLoS Negl. Trop. Dis.">
        <title>Whole genome sequencing of Entamoeba nuttalli reveals mammalian host-related molecular signatures and a novel octapeptide-repeat surface protein.</title>
        <authorList>
            <person name="Tanaka M."/>
            <person name="Makiuchi T."/>
            <person name="Komiyama T."/>
            <person name="Shiina T."/>
            <person name="Osaki K."/>
            <person name="Tachibana H."/>
        </authorList>
    </citation>
    <scope>NUCLEOTIDE SEQUENCE [LARGE SCALE GENOMIC DNA]</scope>
    <source>
        <strain evidence="2 3">P19-061405</strain>
    </source>
</reference>
<keyword evidence="3" id="KW-1185">Reference proteome</keyword>
<gene>
    <name evidence="2" type="ORF">ENUP19_0125G0003</name>
</gene>
<keyword evidence="1" id="KW-0812">Transmembrane</keyword>
<feature type="transmembrane region" description="Helical" evidence="1">
    <location>
        <begin position="12"/>
        <end position="32"/>
    </location>
</feature>
<accession>A0ABQ0DJB4</accession>
<evidence type="ECO:0000313" key="2">
    <source>
        <dbReference type="EMBL" id="GAB1222921.1"/>
    </source>
</evidence>
<evidence type="ECO:0008006" key="4">
    <source>
        <dbReference type="Google" id="ProtNLM"/>
    </source>
</evidence>
<keyword evidence="1" id="KW-0472">Membrane</keyword>
<feature type="transmembrane region" description="Helical" evidence="1">
    <location>
        <begin position="44"/>
        <end position="68"/>
    </location>
</feature>
<organism evidence="2 3">
    <name type="scientific">Entamoeba nuttalli</name>
    <dbReference type="NCBI Taxonomy" id="412467"/>
    <lineage>
        <taxon>Eukaryota</taxon>
        <taxon>Amoebozoa</taxon>
        <taxon>Evosea</taxon>
        <taxon>Archamoebae</taxon>
        <taxon>Mastigamoebida</taxon>
        <taxon>Entamoebidae</taxon>
        <taxon>Entamoeba</taxon>
    </lineage>
</organism>
<feature type="transmembrane region" description="Helical" evidence="1">
    <location>
        <begin position="75"/>
        <end position="98"/>
    </location>
</feature>
<name>A0ABQ0DJB4_9EUKA</name>
<feature type="transmembrane region" description="Helical" evidence="1">
    <location>
        <begin position="163"/>
        <end position="181"/>
    </location>
</feature>
<proteinExistence type="predicted"/>
<comment type="caution">
    <text evidence="2">The sequence shown here is derived from an EMBL/GenBank/DDBJ whole genome shotgun (WGS) entry which is preliminary data.</text>
</comment>
<evidence type="ECO:0000313" key="3">
    <source>
        <dbReference type="Proteomes" id="UP001628156"/>
    </source>
</evidence>
<protein>
    <recommendedName>
        <fullName evidence="4">Tetraspanin family protein</fullName>
    </recommendedName>
</protein>
<dbReference type="EMBL" id="BAAFRS010000125">
    <property type="protein sequence ID" value="GAB1222921.1"/>
    <property type="molecule type" value="Genomic_DNA"/>
</dbReference>
<sequence length="191" mass="21304">MNYSTLSIIQLISTAVVIGIEVYAIIYCYNIIHSAESIYPEKYPLVYLYFSMIGAIFLNIPSLLTGILQSKIASIFAIIFDIIAIVLLFIVYIIGQIFQLGVSSVSEQDKITEIEKEANCCGWKTLKIEGCQAKDISKAVPCYKIVGEPFLESVNFAIEIDGFAMKAIVLLICVTLVFIIFHRNQSKVKQA</sequence>
<keyword evidence="1" id="KW-1133">Transmembrane helix</keyword>
<evidence type="ECO:0000256" key="1">
    <source>
        <dbReference type="SAM" id="Phobius"/>
    </source>
</evidence>